<dbReference type="SUPFAM" id="SSF47923">
    <property type="entry name" value="Ypt/Rab-GAP domain of gyp1p"/>
    <property type="match status" value="2"/>
</dbReference>
<accession>A0ABR4NDJ1</accession>
<feature type="region of interest" description="Disordered" evidence="2">
    <location>
        <begin position="1"/>
        <end position="28"/>
    </location>
</feature>
<name>A0ABR4NDJ1_9FUNG</name>
<dbReference type="PANTHER" id="PTHR22957:SF502">
    <property type="entry name" value="SMALL G PROTEIN SIGNALING MODULATOR 2-RELATED"/>
    <property type="match status" value="1"/>
</dbReference>
<organism evidence="4 5">
    <name type="scientific">Polyrhizophydium stewartii</name>
    <dbReference type="NCBI Taxonomy" id="2732419"/>
    <lineage>
        <taxon>Eukaryota</taxon>
        <taxon>Fungi</taxon>
        <taxon>Fungi incertae sedis</taxon>
        <taxon>Chytridiomycota</taxon>
        <taxon>Chytridiomycota incertae sedis</taxon>
        <taxon>Chytridiomycetes</taxon>
        <taxon>Rhizophydiales</taxon>
        <taxon>Rhizophydiales incertae sedis</taxon>
        <taxon>Polyrhizophydium</taxon>
    </lineage>
</organism>
<evidence type="ECO:0000313" key="5">
    <source>
        <dbReference type="Proteomes" id="UP001527925"/>
    </source>
</evidence>
<dbReference type="InterPro" id="IPR035969">
    <property type="entry name" value="Rab-GAP_TBC_sf"/>
</dbReference>
<dbReference type="Proteomes" id="UP001527925">
    <property type="component" value="Unassembled WGS sequence"/>
</dbReference>
<dbReference type="EMBL" id="JADGIZ020000010">
    <property type="protein sequence ID" value="KAL2917576.1"/>
    <property type="molecule type" value="Genomic_DNA"/>
</dbReference>
<evidence type="ECO:0000259" key="3">
    <source>
        <dbReference type="PROSITE" id="PS50086"/>
    </source>
</evidence>
<keyword evidence="5" id="KW-1185">Reference proteome</keyword>
<evidence type="ECO:0000256" key="1">
    <source>
        <dbReference type="ARBA" id="ARBA00022468"/>
    </source>
</evidence>
<feature type="domain" description="Rab-GAP TBC" evidence="3">
    <location>
        <begin position="188"/>
        <end position="473"/>
    </location>
</feature>
<dbReference type="InterPro" id="IPR000195">
    <property type="entry name" value="Rab-GAP-TBC_dom"/>
</dbReference>
<dbReference type="PROSITE" id="PS50086">
    <property type="entry name" value="TBC_RABGAP"/>
    <property type="match status" value="1"/>
</dbReference>
<feature type="region of interest" description="Disordered" evidence="2">
    <location>
        <begin position="276"/>
        <end position="337"/>
    </location>
</feature>
<dbReference type="PANTHER" id="PTHR22957">
    <property type="entry name" value="TBC1 DOMAIN FAMILY MEMBER GTPASE-ACTIVATING PROTEIN"/>
    <property type="match status" value="1"/>
</dbReference>
<feature type="compositionally biased region" description="Low complexity" evidence="2">
    <location>
        <begin position="297"/>
        <end position="312"/>
    </location>
</feature>
<sequence length="562" mass="63460">MIAERSGRDRASGGGGDGAGAQHAGHPDLEPIQYTFEPARVELAHWAHQMQVARAEMAHQPINDPDDPLLGTFDLLSHADVDAASPGARGAAIEPIRIARPVDHARDVVWDRTVEADTSIGKFEILSTDFAPPPREIVRGEPVSLETWRSWFHEGPRLPDETEEQACTRIGRLRVHPSVVREAIFRGGLENAVRPHAWRFLFGIFPWSSSVAERNQIRADRQARYMALKRAWKSQLQNLHDSASLGEHIVKDDLADNIMRIEKDVVRTDRGHPFFASSTVRQITQTDLQRPQSPTQAPLAGSSAARGAPAARTSLPNSGGASLPASPRSSTASTAPFGSQFRLTGHLEQLRDILVTYSTSPENDGLGFVQGMADLAAPILVVMKGNEADTYWCFVWMMERLKDNFRKDGSGMRRNLETMETMMRVLDPGLHVHLKVIDALNLFCCFRWFLVLFKREFEFDDVLRIWELWASDRYTTDLQHFIAMAILDEHRDAIVRHLLTFDEVLKYINDLSMNMRLDRILVRAEQLYLRFEGIARSRGCISDRDVEPFEKTLVERLDSLEL</sequence>
<feature type="compositionally biased region" description="Low complexity" evidence="2">
    <location>
        <begin position="321"/>
        <end position="336"/>
    </location>
</feature>
<protein>
    <submittedName>
        <fullName evidence="4">GTPase activating protein</fullName>
    </submittedName>
</protein>
<feature type="compositionally biased region" description="Polar residues" evidence="2">
    <location>
        <begin position="276"/>
        <end position="296"/>
    </location>
</feature>
<dbReference type="Gene3D" id="1.10.8.270">
    <property type="entry name" value="putative rabgap domain of human tbc1 domain family member 14 like domains"/>
    <property type="match status" value="1"/>
</dbReference>
<dbReference type="Pfam" id="PF00566">
    <property type="entry name" value="RabGAP-TBC"/>
    <property type="match status" value="1"/>
</dbReference>
<dbReference type="SMART" id="SM00164">
    <property type="entry name" value="TBC"/>
    <property type="match status" value="1"/>
</dbReference>
<evidence type="ECO:0000256" key="2">
    <source>
        <dbReference type="SAM" id="MobiDB-lite"/>
    </source>
</evidence>
<comment type="caution">
    <text evidence="4">The sequence shown here is derived from an EMBL/GenBank/DDBJ whole genome shotgun (WGS) entry which is preliminary data.</text>
</comment>
<proteinExistence type="predicted"/>
<feature type="compositionally biased region" description="Basic and acidic residues" evidence="2">
    <location>
        <begin position="1"/>
        <end position="11"/>
    </location>
</feature>
<reference evidence="4 5" key="1">
    <citation type="submission" date="2023-09" db="EMBL/GenBank/DDBJ databases">
        <title>Pangenome analysis of Batrachochytrium dendrobatidis and related Chytrids.</title>
        <authorList>
            <person name="Yacoub M.N."/>
            <person name="Stajich J.E."/>
            <person name="James T.Y."/>
        </authorList>
    </citation>
    <scope>NUCLEOTIDE SEQUENCE [LARGE SCALE GENOMIC DNA]</scope>
    <source>
        <strain evidence="4 5">JEL0888</strain>
    </source>
</reference>
<gene>
    <name evidence="4" type="primary">GYP7_2</name>
    <name evidence="4" type="ORF">HK105_202861</name>
</gene>
<evidence type="ECO:0000313" key="4">
    <source>
        <dbReference type="EMBL" id="KAL2917576.1"/>
    </source>
</evidence>
<keyword evidence="1" id="KW-0343">GTPase activation</keyword>
<dbReference type="Gene3D" id="1.10.472.80">
    <property type="entry name" value="Ypt/Rab-GAP domain of gyp1p, domain 3"/>
    <property type="match status" value="1"/>
</dbReference>